<keyword evidence="2" id="KW-0808">Transferase</keyword>
<dbReference type="Pfam" id="PF07005">
    <property type="entry name" value="SBD_N"/>
    <property type="match status" value="1"/>
</dbReference>
<protein>
    <recommendedName>
        <fullName evidence="10">Serine kinase</fullName>
    </recommendedName>
</protein>
<dbReference type="InterPro" id="IPR037051">
    <property type="entry name" value="4-carb_acid_sugar_kinase_N_sf"/>
</dbReference>
<feature type="domain" description="Four-carbon acid sugar kinase nucleotide binding" evidence="8">
    <location>
        <begin position="251"/>
        <end position="416"/>
    </location>
</feature>
<keyword evidence="4" id="KW-0418">Kinase</keyword>
<keyword evidence="6" id="KW-0119">Carbohydrate metabolism</keyword>
<dbReference type="Gene3D" id="3.40.980.20">
    <property type="entry name" value="Four-carbon acid sugar kinase, nucleotide binding domain"/>
    <property type="match status" value="1"/>
</dbReference>
<evidence type="ECO:0000256" key="4">
    <source>
        <dbReference type="ARBA" id="ARBA00022777"/>
    </source>
</evidence>
<dbReference type="GO" id="GO:0016301">
    <property type="term" value="F:kinase activity"/>
    <property type="evidence" value="ECO:0007669"/>
    <property type="project" value="UniProtKB-KW"/>
</dbReference>
<reference evidence="9" key="1">
    <citation type="submission" date="2016-08" db="EMBL/GenBank/DDBJ databases">
        <title>Complete Genome Seqeunce of Paenibacillus sp. BIHB 4019 from tea rhizoplane.</title>
        <authorList>
            <person name="Thakur R."/>
            <person name="Swarnkar M.K."/>
            <person name="Gulati A."/>
        </authorList>
    </citation>
    <scope>NUCLEOTIDE SEQUENCE [LARGE SCALE GENOMIC DNA]</scope>
    <source>
        <strain evidence="9">BIHB4019</strain>
    </source>
</reference>
<dbReference type="InterPro" id="IPR042213">
    <property type="entry name" value="NBD_C_sf"/>
</dbReference>
<dbReference type="RefSeq" id="WP_099520514.1">
    <property type="nucleotide sequence ID" value="NZ_CP016808.1"/>
</dbReference>
<comment type="similarity">
    <text evidence="1">Belongs to the four-carbon acid sugar kinase family.</text>
</comment>
<evidence type="ECO:0000256" key="5">
    <source>
        <dbReference type="ARBA" id="ARBA00022840"/>
    </source>
</evidence>
<evidence type="ECO:0008006" key="10">
    <source>
        <dbReference type="Google" id="ProtNLM"/>
    </source>
</evidence>
<organism evidence="9">
    <name type="scientific">Paenibacillus sp. BIHB 4019</name>
    <dbReference type="NCBI Taxonomy" id="1870819"/>
    <lineage>
        <taxon>Bacteria</taxon>
        <taxon>Bacillati</taxon>
        <taxon>Bacillota</taxon>
        <taxon>Bacilli</taxon>
        <taxon>Bacillales</taxon>
        <taxon>Paenibacillaceae</taxon>
        <taxon>Paenibacillus</taxon>
    </lineage>
</organism>
<dbReference type="EMBL" id="CP016808">
    <property type="protein sequence ID" value="ANY69481.1"/>
    <property type="molecule type" value="Genomic_DNA"/>
</dbReference>
<evidence type="ECO:0000256" key="2">
    <source>
        <dbReference type="ARBA" id="ARBA00022679"/>
    </source>
</evidence>
<evidence type="ECO:0000259" key="7">
    <source>
        <dbReference type="Pfam" id="PF07005"/>
    </source>
</evidence>
<evidence type="ECO:0000256" key="3">
    <source>
        <dbReference type="ARBA" id="ARBA00022741"/>
    </source>
</evidence>
<dbReference type="GO" id="GO:0005524">
    <property type="term" value="F:ATP binding"/>
    <property type="evidence" value="ECO:0007669"/>
    <property type="project" value="UniProtKB-KW"/>
</dbReference>
<name>A0A1B2DP46_9BACL</name>
<keyword evidence="5" id="KW-0067">ATP-binding</keyword>
<dbReference type="InterPro" id="IPR031475">
    <property type="entry name" value="NBD_C"/>
</dbReference>
<feature type="domain" description="Four-carbon acid sugar kinase N-terminal" evidence="7">
    <location>
        <begin position="3"/>
        <end position="226"/>
    </location>
</feature>
<keyword evidence="3" id="KW-0547">Nucleotide-binding</keyword>
<dbReference type="InterPro" id="IPR010737">
    <property type="entry name" value="4-carb_acid_sugar_kinase_N"/>
</dbReference>
<sequence>MKIAIVADDLTGASDCGGQLVRYGMRVSVRINPVMAEEPQYDAVVFNTVSRSLPANEAASIVKQISQYINEQPFDLIYKKIDSTLRGNIGAELNAMSDVIQPDFTIIAPGYPQNGRQIIERIHHLNGELLHETEVSRDPKTPVLQSDVVELVASQTGRAVAHLSILDIDQGKVHLADRLKACKIQNMTYIVADSATEGDLERLANALAQLSYKLVWVGSAGLMNHLPKAYAVAENDKPLQIPLLVGNDPVLLVVGSVSKMGREQLRNLMNQNLAVQIMARSEKLLADEAGKQEELVRVIDEASRALADGRDTVIVASDNIADTQAAGLRLGMAPIQISDAISAALGSITVKLFGKLAIHKLYLTGGDTAYQVLEQLGISAFELMEELEPGVLLGKYEARGLYMVTKAGNFGSDRTMEHVIKKLHGGEGI</sequence>
<accession>A0A1B2DP46</accession>
<dbReference type="AlphaFoldDB" id="A0A1B2DP46"/>
<dbReference type="SUPFAM" id="SSF142764">
    <property type="entry name" value="YgbK-like"/>
    <property type="match status" value="1"/>
</dbReference>
<evidence type="ECO:0000256" key="6">
    <source>
        <dbReference type="ARBA" id="ARBA00023277"/>
    </source>
</evidence>
<proteinExistence type="inferred from homology"/>
<gene>
    <name evidence="9" type="ORF">BBD42_25590</name>
</gene>
<dbReference type="Gene3D" id="3.40.50.10840">
    <property type="entry name" value="Putative sugar-binding, N-terminal domain"/>
    <property type="match status" value="1"/>
</dbReference>
<dbReference type="Pfam" id="PF17042">
    <property type="entry name" value="NBD_C"/>
    <property type="match status" value="1"/>
</dbReference>
<evidence type="ECO:0000256" key="1">
    <source>
        <dbReference type="ARBA" id="ARBA00005715"/>
    </source>
</evidence>
<evidence type="ECO:0000313" key="9">
    <source>
        <dbReference type="EMBL" id="ANY69481.1"/>
    </source>
</evidence>
<evidence type="ECO:0000259" key="8">
    <source>
        <dbReference type="Pfam" id="PF17042"/>
    </source>
</evidence>